<evidence type="ECO:0000259" key="16">
    <source>
        <dbReference type="PROSITE" id="PS51384"/>
    </source>
</evidence>
<feature type="domain" description="Flavodoxin-like" evidence="15">
    <location>
        <begin position="478"/>
        <end position="616"/>
    </location>
</feature>
<protein>
    <recommendedName>
        <fullName evidence="14">NADPH--hemoprotein reductase</fullName>
        <ecNumber evidence="14">1.6.2.4</ecNumber>
    </recommendedName>
</protein>
<dbReference type="PROSITE" id="PS50902">
    <property type="entry name" value="FLAVODOXIN_LIKE"/>
    <property type="match status" value="1"/>
</dbReference>
<dbReference type="SUPFAM" id="SSF63380">
    <property type="entry name" value="Riboflavin synthase domain-like"/>
    <property type="match status" value="1"/>
</dbReference>
<dbReference type="InterPro" id="IPR039261">
    <property type="entry name" value="FNR_nucleotide-bd"/>
</dbReference>
<dbReference type="InterPro" id="IPR001128">
    <property type="entry name" value="Cyt_P450"/>
</dbReference>
<evidence type="ECO:0000256" key="7">
    <source>
        <dbReference type="ARBA" id="ARBA00022643"/>
    </source>
</evidence>
<dbReference type="InterPro" id="IPR017938">
    <property type="entry name" value="Riboflavin_synthase-like_b-brl"/>
</dbReference>
<dbReference type="Pfam" id="PF00067">
    <property type="entry name" value="p450"/>
    <property type="match status" value="1"/>
</dbReference>
<evidence type="ECO:0000256" key="12">
    <source>
        <dbReference type="ARBA" id="ARBA00023004"/>
    </source>
</evidence>
<dbReference type="PIRSF" id="PIRSF000209">
    <property type="entry name" value="Bifunctional_P450_P450R"/>
    <property type="match status" value="1"/>
</dbReference>
<dbReference type="InterPro" id="IPR036396">
    <property type="entry name" value="Cyt_P450_sf"/>
</dbReference>
<dbReference type="Pfam" id="PF00667">
    <property type="entry name" value="FAD_binding_1"/>
    <property type="match status" value="1"/>
</dbReference>
<dbReference type="PROSITE" id="PS00086">
    <property type="entry name" value="CYTOCHROME_P450"/>
    <property type="match status" value="1"/>
</dbReference>
<keyword evidence="7" id="KW-0288">FMN</keyword>
<dbReference type="InterPro" id="IPR017927">
    <property type="entry name" value="FAD-bd_FR_type"/>
</dbReference>
<dbReference type="InterPro" id="IPR023173">
    <property type="entry name" value="NADPH_Cyt_P450_Rdtase_alpha"/>
</dbReference>
<dbReference type="Gene3D" id="1.20.990.10">
    <property type="entry name" value="NADPH-cytochrome p450 Reductase, Chain A, domain 3"/>
    <property type="match status" value="1"/>
</dbReference>
<keyword evidence="4" id="KW-0813">Transport</keyword>
<evidence type="ECO:0000256" key="3">
    <source>
        <dbReference type="ARBA" id="ARBA00010018"/>
    </source>
</evidence>
<dbReference type="Pfam" id="PF00258">
    <property type="entry name" value="Flavodoxin_1"/>
    <property type="match status" value="1"/>
</dbReference>
<gene>
    <name evidence="17" type="ORF">ACFQ5G_06535</name>
</gene>
<dbReference type="RefSeq" id="WP_317795270.1">
    <property type="nucleotide sequence ID" value="NZ_AP028461.1"/>
</dbReference>
<evidence type="ECO:0000256" key="9">
    <source>
        <dbReference type="ARBA" id="ARBA00022827"/>
    </source>
</evidence>
<evidence type="ECO:0000256" key="2">
    <source>
        <dbReference type="ARBA" id="ARBA00001974"/>
    </source>
</evidence>
<dbReference type="SUPFAM" id="SSF48264">
    <property type="entry name" value="Cytochrome P450"/>
    <property type="match status" value="1"/>
</dbReference>
<keyword evidence="5" id="KW-0349">Heme</keyword>
<comment type="similarity">
    <text evidence="3">In the N-terminal section; belongs to the cytochrome P450 family.</text>
</comment>
<dbReference type="SUPFAM" id="SSF52343">
    <property type="entry name" value="Ferredoxin reductase-like, C-terminal NADP-linked domain"/>
    <property type="match status" value="1"/>
</dbReference>
<evidence type="ECO:0000256" key="4">
    <source>
        <dbReference type="ARBA" id="ARBA00022448"/>
    </source>
</evidence>
<keyword evidence="13" id="KW-0503">Monooxygenase</keyword>
<evidence type="ECO:0000313" key="18">
    <source>
        <dbReference type="Proteomes" id="UP001597183"/>
    </source>
</evidence>
<evidence type="ECO:0000313" key="17">
    <source>
        <dbReference type="EMBL" id="MFD1364997.1"/>
    </source>
</evidence>
<dbReference type="SUPFAM" id="SSF52218">
    <property type="entry name" value="Flavoproteins"/>
    <property type="match status" value="1"/>
</dbReference>
<comment type="cofactor">
    <cofactor evidence="1">
        <name>FMN</name>
        <dbReference type="ChEBI" id="CHEBI:58210"/>
    </cofactor>
</comment>
<feature type="domain" description="FAD-binding FR-type" evidence="16">
    <location>
        <begin position="640"/>
        <end position="861"/>
    </location>
</feature>
<evidence type="ECO:0000256" key="14">
    <source>
        <dbReference type="ARBA" id="ARBA00023797"/>
    </source>
</evidence>
<dbReference type="CDD" id="cd11068">
    <property type="entry name" value="CYP120A1"/>
    <property type="match status" value="1"/>
</dbReference>
<dbReference type="Gene3D" id="1.10.630.10">
    <property type="entry name" value="Cytochrome P450"/>
    <property type="match status" value="1"/>
</dbReference>
<dbReference type="Gene3D" id="3.40.50.360">
    <property type="match status" value="1"/>
</dbReference>
<dbReference type="InterPro" id="IPR029039">
    <property type="entry name" value="Flavoprotein-like_sf"/>
</dbReference>
<reference evidence="18" key="1">
    <citation type="journal article" date="2019" name="Int. J. Syst. Evol. Microbiol.">
        <title>The Global Catalogue of Microorganisms (GCM) 10K type strain sequencing project: providing services to taxonomists for standard genome sequencing and annotation.</title>
        <authorList>
            <consortium name="The Broad Institute Genomics Platform"/>
            <consortium name="The Broad Institute Genome Sequencing Center for Infectious Disease"/>
            <person name="Wu L."/>
            <person name="Ma J."/>
        </authorList>
    </citation>
    <scope>NUCLEOTIDE SEQUENCE [LARGE SCALE GENOMIC DNA]</scope>
    <source>
        <strain evidence="18">CCM 7526</strain>
    </source>
</reference>
<dbReference type="InterPro" id="IPR017972">
    <property type="entry name" value="Cyt_P450_CS"/>
</dbReference>
<dbReference type="EC" id="1.6.2.4" evidence="14"/>
<dbReference type="Gene3D" id="2.40.30.10">
    <property type="entry name" value="Translation factors"/>
    <property type="match status" value="2"/>
</dbReference>
<dbReference type="PRINTS" id="PR00385">
    <property type="entry name" value="P450"/>
</dbReference>
<evidence type="ECO:0000259" key="15">
    <source>
        <dbReference type="PROSITE" id="PS50902"/>
    </source>
</evidence>
<dbReference type="PANTHER" id="PTHR19384">
    <property type="entry name" value="NITRIC OXIDE SYNTHASE-RELATED"/>
    <property type="match status" value="1"/>
</dbReference>
<proteinExistence type="inferred from homology"/>
<name>A0ABW4A4M5_9ACTN</name>
<dbReference type="PRINTS" id="PR00463">
    <property type="entry name" value="EP450I"/>
</dbReference>
<comment type="caution">
    <text evidence="17">The sequence shown here is derived from an EMBL/GenBank/DDBJ whole genome shotgun (WGS) entry which is preliminary data.</text>
</comment>
<dbReference type="PROSITE" id="PS51384">
    <property type="entry name" value="FAD_FR"/>
    <property type="match status" value="1"/>
</dbReference>
<evidence type="ECO:0000256" key="6">
    <source>
        <dbReference type="ARBA" id="ARBA00022630"/>
    </source>
</evidence>
<evidence type="ECO:0000256" key="1">
    <source>
        <dbReference type="ARBA" id="ARBA00001917"/>
    </source>
</evidence>
<dbReference type="InterPro" id="IPR008254">
    <property type="entry name" value="Flavodoxin/NO_synth"/>
</dbReference>
<keyword evidence="12" id="KW-0408">Iron</keyword>
<dbReference type="Proteomes" id="UP001597183">
    <property type="component" value="Unassembled WGS sequence"/>
</dbReference>
<keyword evidence="6" id="KW-0285">Flavoprotein</keyword>
<dbReference type="PANTHER" id="PTHR19384:SF17">
    <property type="entry name" value="NADPH--CYTOCHROME P450 REDUCTASE"/>
    <property type="match status" value="1"/>
</dbReference>
<keyword evidence="9" id="KW-0274">FAD</keyword>
<sequence length="998" mass="110049">MQNIPGPKPLPLLGNLLELIRAPHETSGDFAEDYHRRYGGVFSLDVGGKRMIFASHHALVTEMCSDPLWSKAVHDPLEQLRDLGGDGLFTAYDDEPNWGRAHRLLMPAFGTAAIRDYFPQMLDIAEQMMLRWERFGPDHDIDVAEDMTRLTLDTIALCAFDVRFNSFYSEQPHPFVGAMVRALVEAGARGERLPGVQPLLVGTNRQYRADITLMHRIADDIVTARIAKPPAERPDDLLERMLTASDPLTGERLSEQNIRYQLATFLIAGHETTSGLLSFAVHRLLTQPTVLARARLCVDQVLGDRTPAFEDLAKLGFLGQILRETLRLHPTAPAFALTPSEPTTLGGHPVAAGEHVLVMLPVLHRDPAVWTDPDTFDPDRFAPERMGEIPEYAWMPFGHGARACIGRPFALQEATLVLAMILQRFDLSLADPGYRMTVSETLTLKPKDLLIRTATRRPAAPRPVVRTPPSSAAHGTALLVLYGSNSGSSESLARTIAADGTARGWSTTVATLDEHTGDLPSAGPVVIVSSSYNGTPPDNAQRFVGWLTRDRPDLTGVDYLVLGCGSLDWAATYQRIPTIIDEAMHRAGARRLRERGAVDARTDFFGEFERWYQPLWEDLAKTYDLPLAQTTGSRYRVSIVAAPTAVVLENRELVRDPAAGSKRHLELRLPDGWTYRTGDYLSVLPHNHPNLVTRMITRLGRPADDLVTIDSDAPAGRIPTGMPLRLDDLLTRYVDLSAPATPGVVGRLAQTTKCPPERSELERLADRRLSLLDLLEMFASCQVDLAWVLEALPEPRMRQYSISSAAEVQSEVALTVSVAEGPARSGNGIHLGAASSYLQRARPGDRLTVALAAPAEVFRPPADPTTPMIMIAAGSGIAPFRAFLQARPDAESVLFFGCRHPDVDDLYAEEFAAHVEAGRLRVYRAYSRRPDGDVRYVQHRLWQHRRTVLDLVDRGAHLYVCGDVNGMGPAVESTLREFGPASWLDDLAAAGRYGTDLF</sequence>
<dbReference type="Gene3D" id="3.40.50.80">
    <property type="entry name" value="Nucleotide-binding domain of ferredoxin-NADP reductase (FNR) module"/>
    <property type="match status" value="1"/>
</dbReference>
<evidence type="ECO:0000256" key="5">
    <source>
        <dbReference type="ARBA" id="ARBA00022617"/>
    </source>
</evidence>
<keyword evidence="8" id="KW-0479">Metal-binding</keyword>
<keyword evidence="10" id="KW-0521">NADP</keyword>
<organism evidence="17 18">
    <name type="scientific">Actinoplanes sichuanensis</name>
    <dbReference type="NCBI Taxonomy" id="512349"/>
    <lineage>
        <taxon>Bacteria</taxon>
        <taxon>Bacillati</taxon>
        <taxon>Actinomycetota</taxon>
        <taxon>Actinomycetes</taxon>
        <taxon>Micromonosporales</taxon>
        <taxon>Micromonosporaceae</taxon>
        <taxon>Actinoplanes</taxon>
    </lineage>
</organism>
<evidence type="ECO:0000256" key="13">
    <source>
        <dbReference type="ARBA" id="ARBA00023033"/>
    </source>
</evidence>
<keyword evidence="11" id="KW-0560">Oxidoreductase</keyword>
<dbReference type="Pfam" id="PF00175">
    <property type="entry name" value="NAD_binding_1"/>
    <property type="match status" value="1"/>
</dbReference>
<comment type="cofactor">
    <cofactor evidence="2">
        <name>FAD</name>
        <dbReference type="ChEBI" id="CHEBI:57692"/>
    </cofactor>
</comment>
<evidence type="ECO:0000256" key="8">
    <source>
        <dbReference type="ARBA" id="ARBA00022723"/>
    </source>
</evidence>
<keyword evidence="18" id="KW-1185">Reference proteome</keyword>
<dbReference type="InterPro" id="IPR001433">
    <property type="entry name" value="OxRdtase_FAD/NAD-bd"/>
</dbReference>
<dbReference type="InterPro" id="IPR002401">
    <property type="entry name" value="Cyt_P450_E_grp-I"/>
</dbReference>
<dbReference type="InterPro" id="IPR003097">
    <property type="entry name" value="CysJ-like_FAD-binding"/>
</dbReference>
<dbReference type="InterPro" id="IPR023206">
    <property type="entry name" value="Bifunctional_P450_P450_red"/>
</dbReference>
<dbReference type="EMBL" id="JBHTMK010000007">
    <property type="protein sequence ID" value="MFD1364997.1"/>
    <property type="molecule type" value="Genomic_DNA"/>
</dbReference>
<accession>A0ABW4A4M5</accession>
<evidence type="ECO:0000256" key="10">
    <source>
        <dbReference type="ARBA" id="ARBA00022857"/>
    </source>
</evidence>
<evidence type="ECO:0000256" key="11">
    <source>
        <dbReference type="ARBA" id="ARBA00023002"/>
    </source>
</evidence>